<dbReference type="InterPro" id="IPR050833">
    <property type="entry name" value="Poly_Biosynth_Transport"/>
</dbReference>
<feature type="transmembrane region" description="Helical" evidence="6">
    <location>
        <begin position="225"/>
        <end position="248"/>
    </location>
</feature>
<evidence type="ECO:0000256" key="6">
    <source>
        <dbReference type="SAM" id="Phobius"/>
    </source>
</evidence>
<feature type="transmembrane region" description="Helical" evidence="6">
    <location>
        <begin position="160"/>
        <end position="180"/>
    </location>
</feature>
<feature type="transmembrane region" description="Helical" evidence="6">
    <location>
        <begin position="62"/>
        <end position="80"/>
    </location>
</feature>
<proteinExistence type="predicted"/>
<accession>A0A1F6C427</accession>
<keyword evidence="3 6" id="KW-0812">Transmembrane</keyword>
<comment type="subcellular location">
    <subcellularLocation>
        <location evidence="1">Cell membrane</location>
        <topology evidence="1">Multi-pass membrane protein</topology>
    </subcellularLocation>
</comment>
<dbReference type="AlphaFoldDB" id="A0A1F6C427"/>
<evidence type="ECO:0000313" key="7">
    <source>
        <dbReference type="EMBL" id="OGG43537.1"/>
    </source>
</evidence>
<dbReference type="CDD" id="cd13128">
    <property type="entry name" value="MATE_Wzx_like"/>
    <property type="match status" value="1"/>
</dbReference>
<feature type="transmembrane region" description="Helical" evidence="6">
    <location>
        <begin position="336"/>
        <end position="358"/>
    </location>
</feature>
<gene>
    <name evidence="7" type="ORF">A3G50_01565</name>
</gene>
<sequence length="490" mass="54579">MLNRIKKFLFENQSLHQTALKNAFWLNFGEIASRLIRAVVIIYAARLVGAANYGVFSYALNLAGLFTIFSDIGVGSILTREASKNPESKTQYFSTAFFIKICLLILSIASVIFLAPFFTKIKDVIPLLPVVAVLLAFDSLRDFAFAFIRALEKMQVEAAIKIITNVAIVVLGFLALSVSATSRSFTIGYTLGSGFGLAAVIWALKDQFSKIFTHFKKELISPILASAWPFALFGLLGGLMINTDMIMLGWYRPAQDLGFYAAAYKPVQLFWIFPTLLAGSFFPILSRLANENNEKFRLVFEKAMTVVFLVGVPLVAGGLVLSHDFIRIIFGNEYLPAIPVFQILLLTVFLVFPGSLLGNAIFCYDKQKSLIGYFFLGALGNIFFNFLLIPIWGIGGAAISTVFTQIISNGFSWQKMKKINNFYTLRHLPKIIAAALLMTLFAWGLNVLKINFFVNLSLSIFVYFGLLYLLKEPLLIAGKNIIRDHITVKN</sequence>
<keyword evidence="5 6" id="KW-0472">Membrane</keyword>
<dbReference type="GO" id="GO:0005886">
    <property type="term" value="C:plasma membrane"/>
    <property type="evidence" value="ECO:0007669"/>
    <property type="project" value="UniProtKB-SubCell"/>
</dbReference>
<evidence type="ECO:0000313" key="8">
    <source>
        <dbReference type="Proteomes" id="UP000176633"/>
    </source>
</evidence>
<feature type="transmembrane region" description="Helical" evidence="6">
    <location>
        <begin position="425"/>
        <end position="444"/>
    </location>
</feature>
<evidence type="ECO:0000256" key="3">
    <source>
        <dbReference type="ARBA" id="ARBA00022692"/>
    </source>
</evidence>
<evidence type="ECO:0000256" key="1">
    <source>
        <dbReference type="ARBA" id="ARBA00004651"/>
    </source>
</evidence>
<feature type="transmembrane region" description="Helical" evidence="6">
    <location>
        <begin position="450"/>
        <end position="470"/>
    </location>
</feature>
<feature type="transmembrane region" description="Helical" evidence="6">
    <location>
        <begin position="186"/>
        <end position="204"/>
    </location>
</feature>
<reference evidence="7 8" key="1">
    <citation type="journal article" date="2016" name="Nat. Commun.">
        <title>Thousands of microbial genomes shed light on interconnected biogeochemical processes in an aquifer system.</title>
        <authorList>
            <person name="Anantharaman K."/>
            <person name="Brown C.T."/>
            <person name="Hug L.A."/>
            <person name="Sharon I."/>
            <person name="Castelle C.J."/>
            <person name="Probst A.J."/>
            <person name="Thomas B.C."/>
            <person name="Singh A."/>
            <person name="Wilkins M.J."/>
            <person name="Karaoz U."/>
            <person name="Brodie E.L."/>
            <person name="Williams K.H."/>
            <person name="Hubbard S.S."/>
            <person name="Banfield J.F."/>
        </authorList>
    </citation>
    <scope>NUCLEOTIDE SEQUENCE [LARGE SCALE GENOMIC DNA]</scope>
</reference>
<feature type="transmembrane region" description="Helical" evidence="6">
    <location>
        <begin position="370"/>
        <end position="388"/>
    </location>
</feature>
<name>A0A1F6C427_9BACT</name>
<protein>
    <submittedName>
        <fullName evidence="7">Uncharacterized protein</fullName>
    </submittedName>
</protein>
<evidence type="ECO:0000256" key="5">
    <source>
        <dbReference type="ARBA" id="ARBA00023136"/>
    </source>
</evidence>
<comment type="caution">
    <text evidence="7">The sequence shown here is derived from an EMBL/GenBank/DDBJ whole genome shotgun (WGS) entry which is preliminary data.</text>
</comment>
<organism evidence="7 8">
    <name type="scientific">Candidatus Jorgensenbacteria bacterium RIFCSPLOWO2_12_FULL_42_11</name>
    <dbReference type="NCBI Taxonomy" id="1798473"/>
    <lineage>
        <taxon>Bacteria</taxon>
        <taxon>Candidatus Joergenseniibacteriota</taxon>
    </lineage>
</organism>
<dbReference type="Pfam" id="PF01943">
    <property type="entry name" value="Polysacc_synt"/>
    <property type="match status" value="1"/>
</dbReference>
<feature type="transmembrane region" description="Helical" evidence="6">
    <location>
        <begin position="394"/>
        <end position="413"/>
    </location>
</feature>
<keyword evidence="2" id="KW-1003">Cell membrane</keyword>
<feature type="transmembrane region" description="Helical" evidence="6">
    <location>
        <begin position="92"/>
        <end position="118"/>
    </location>
</feature>
<feature type="transmembrane region" description="Helical" evidence="6">
    <location>
        <begin position="124"/>
        <end position="148"/>
    </location>
</feature>
<dbReference type="EMBL" id="MFKM01000012">
    <property type="protein sequence ID" value="OGG43537.1"/>
    <property type="molecule type" value="Genomic_DNA"/>
</dbReference>
<keyword evidence="4 6" id="KW-1133">Transmembrane helix</keyword>
<evidence type="ECO:0000256" key="2">
    <source>
        <dbReference type="ARBA" id="ARBA00022475"/>
    </source>
</evidence>
<dbReference type="STRING" id="1798473.A3G50_01565"/>
<dbReference type="PANTHER" id="PTHR30250:SF11">
    <property type="entry name" value="O-ANTIGEN TRANSPORTER-RELATED"/>
    <property type="match status" value="1"/>
</dbReference>
<dbReference type="PANTHER" id="PTHR30250">
    <property type="entry name" value="PST FAMILY PREDICTED COLANIC ACID TRANSPORTER"/>
    <property type="match status" value="1"/>
</dbReference>
<feature type="transmembrane region" description="Helical" evidence="6">
    <location>
        <begin position="268"/>
        <end position="285"/>
    </location>
</feature>
<dbReference type="Proteomes" id="UP000176633">
    <property type="component" value="Unassembled WGS sequence"/>
</dbReference>
<evidence type="ECO:0000256" key="4">
    <source>
        <dbReference type="ARBA" id="ARBA00022989"/>
    </source>
</evidence>
<dbReference type="InterPro" id="IPR002797">
    <property type="entry name" value="Polysacc_synth"/>
</dbReference>
<feature type="transmembrane region" description="Helical" evidence="6">
    <location>
        <begin position="306"/>
        <end position="330"/>
    </location>
</feature>